<dbReference type="GO" id="GO:0000155">
    <property type="term" value="F:phosphorelay sensor kinase activity"/>
    <property type="evidence" value="ECO:0007669"/>
    <property type="project" value="InterPro"/>
</dbReference>
<accession>A0A1B9XWV3</accession>
<evidence type="ECO:0000256" key="1">
    <source>
        <dbReference type="SAM" id="Phobius"/>
    </source>
</evidence>
<dbReference type="InterPro" id="IPR015943">
    <property type="entry name" value="WD40/YVTN_repeat-like_dom_sf"/>
</dbReference>
<dbReference type="STRING" id="447689.BA195_12530"/>
<protein>
    <submittedName>
        <fullName evidence="4">Uncharacterized protein</fullName>
    </submittedName>
</protein>
<feature type="domain" description="Two component regulator three Y" evidence="3">
    <location>
        <begin position="651"/>
        <end position="711"/>
    </location>
</feature>
<dbReference type="Gene3D" id="2.60.40.10">
    <property type="entry name" value="Immunoglobulins"/>
    <property type="match status" value="1"/>
</dbReference>
<comment type="caution">
    <text evidence="4">The sequence shown here is derived from an EMBL/GenBank/DDBJ whole genome shotgun (WGS) entry which is preliminary data.</text>
</comment>
<evidence type="ECO:0000313" key="5">
    <source>
        <dbReference type="Proteomes" id="UP000093186"/>
    </source>
</evidence>
<evidence type="ECO:0000313" key="4">
    <source>
        <dbReference type="EMBL" id="OCK42032.1"/>
    </source>
</evidence>
<dbReference type="OrthoDB" id="9809670at2"/>
<keyword evidence="5" id="KW-1185">Reference proteome</keyword>
<dbReference type="Gene3D" id="2.130.10.10">
    <property type="entry name" value="YVTN repeat-like/Quinoprotein amine dehydrogenase"/>
    <property type="match status" value="3"/>
</dbReference>
<organism evidence="4 5">
    <name type="scientific">Tenacibaculum soleae</name>
    <dbReference type="NCBI Taxonomy" id="447689"/>
    <lineage>
        <taxon>Bacteria</taxon>
        <taxon>Pseudomonadati</taxon>
        <taxon>Bacteroidota</taxon>
        <taxon>Flavobacteriia</taxon>
        <taxon>Flavobacteriales</taxon>
        <taxon>Flavobacteriaceae</taxon>
        <taxon>Tenacibaculum</taxon>
    </lineage>
</organism>
<keyword evidence="1" id="KW-0812">Transmembrane</keyword>
<dbReference type="RefSeq" id="WP_068706079.1">
    <property type="nucleotide sequence ID" value="NZ_MAKX01000035.1"/>
</dbReference>
<dbReference type="InterPro" id="IPR011123">
    <property type="entry name" value="Y_Y_Y"/>
</dbReference>
<dbReference type="InterPro" id="IPR013783">
    <property type="entry name" value="Ig-like_fold"/>
</dbReference>
<dbReference type="GO" id="GO:0016020">
    <property type="term" value="C:membrane"/>
    <property type="evidence" value="ECO:0007669"/>
    <property type="project" value="InterPro"/>
</dbReference>
<keyword evidence="1" id="KW-1133">Transmembrane helix</keyword>
<dbReference type="SUPFAM" id="SSF50998">
    <property type="entry name" value="Quinoprotein alcohol dehydrogenase-like"/>
    <property type="match status" value="1"/>
</dbReference>
<dbReference type="Gene3D" id="3.30.565.10">
    <property type="entry name" value="Histidine kinase-like ATPase, C-terminal domain"/>
    <property type="match status" value="1"/>
</dbReference>
<feature type="transmembrane region" description="Helical" evidence="1">
    <location>
        <begin position="719"/>
        <end position="737"/>
    </location>
</feature>
<dbReference type="EMBL" id="MAKX01000035">
    <property type="protein sequence ID" value="OCK42032.1"/>
    <property type="molecule type" value="Genomic_DNA"/>
</dbReference>
<dbReference type="Pfam" id="PF07495">
    <property type="entry name" value="Y_Y_Y"/>
    <property type="match status" value="1"/>
</dbReference>
<feature type="domain" description="Signal transduction histidine kinase internal region" evidence="2">
    <location>
        <begin position="765"/>
        <end position="844"/>
    </location>
</feature>
<dbReference type="PANTHER" id="PTHR34220">
    <property type="entry name" value="SENSOR HISTIDINE KINASE YPDA"/>
    <property type="match status" value="1"/>
</dbReference>
<name>A0A1B9XWV3_9FLAO</name>
<keyword evidence="1" id="KW-0472">Membrane</keyword>
<dbReference type="InterPro" id="IPR011047">
    <property type="entry name" value="Quinoprotein_ADH-like_sf"/>
</dbReference>
<dbReference type="AlphaFoldDB" id="A0A1B9XWV3"/>
<evidence type="ECO:0000259" key="3">
    <source>
        <dbReference type="Pfam" id="PF07495"/>
    </source>
</evidence>
<dbReference type="InterPro" id="IPR050640">
    <property type="entry name" value="Bact_2-comp_sensor_kinase"/>
</dbReference>
<gene>
    <name evidence="4" type="ORF">BA195_12530</name>
</gene>
<dbReference type="SUPFAM" id="SSF55874">
    <property type="entry name" value="ATPase domain of HSP90 chaperone/DNA topoisomerase II/histidine kinase"/>
    <property type="match status" value="1"/>
</dbReference>
<dbReference type="Proteomes" id="UP000093186">
    <property type="component" value="Unassembled WGS sequence"/>
</dbReference>
<dbReference type="Pfam" id="PF06580">
    <property type="entry name" value="His_kinase"/>
    <property type="match status" value="1"/>
</dbReference>
<dbReference type="InterPro" id="IPR010559">
    <property type="entry name" value="Sig_transdc_His_kin_internal"/>
</dbReference>
<sequence>MKKTFYILIIISFFVENIFSQEPFYTQFTSDDGLVSLANYNIIQDKDNLVWVGGEQGLFYYNGKKFRQAKKTIATTKGIFNLQIDNEGQIWCSTISGHIYKVVNKELQLFKDFSNELKGTYAHLIVMKNDVFFISQRNSYQVDKKTASIKKNLNAHVSKFVKTKNGFFYYNLKETNTITQVYEEEGKPIFKKINFDIEKNCLDEGKFQMFQWFNDVVVKVDKEEFKEFSINIHTRKINSVKLPKNLKKAQVYNTKNFKENWMLTSKGIFIAFDNEKADSTRQVFKGYHITDILKDNENNYWLTTLQNGVFVVPNLGITKKSFLGVNEDIISVEIIGKERLLLGTQNGNLIDYDVQNNRHKVIKLTNQRPVNRIKYNKTLQRAYISTNGTSSYIYDLKKLKVINLGEQFTTAKGFAQINKDSLVYLSYRHAVIYTHLSKNNKKYTVLENKRPISTHYDAKNKLIYVTYIDGTVVYNKKLQTIPVSYQNKPIIFSEYTQTIDGEIWATARNKILKLAAGKVTDSITFSNGLLKSQIKGILGEGNFLWIVTEKGIQRYDTDKQQIKTINLTDKSTLKFKSPVIQNGYLWIAGNNFLCSVNTAISELKQPNLAPLAYISNIKIGGVEQEIKTKYKLPYKTNDITFNFNANGFKASAKNVFQYKLLGFNTTWQTSELNDDVVRYIGIPSGKYEFLLRTKSIGGTIGEESKGVKIIVQKPFWKNWWFIIIVFLIAVLGVIIYYQIKLKWKEEEGERELEKVILDSRISKLRLENLRSQMNPHFIFNSLGAIQDYVMKNEKYLASDYLVKFSRLIRMYLNHSRVNLISLKEELNSLDIYIALEQLRFENKFKVHFLVDKKINKEDFEVPPLFIQPFVENAIKHGLVHKKDQGNLTIIVKKDISNTLIIIIEDDGIGRKKSSEINKKRQRHKSFAVNATHERVALYKKENLFDILVHFTDKEDEYNNATGTIVTLKIKRI</sequence>
<proteinExistence type="predicted"/>
<evidence type="ECO:0000259" key="2">
    <source>
        <dbReference type="Pfam" id="PF06580"/>
    </source>
</evidence>
<dbReference type="PANTHER" id="PTHR34220:SF7">
    <property type="entry name" value="SENSOR HISTIDINE KINASE YPDA"/>
    <property type="match status" value="1"/>
</dbReference>
<reference evidence="4 5" key="1">
    <citation type="submission" date="2016-06" db="EMBL/GenBank/DDBJ databases">
        <title>Draft Genome Sequence of Tenacibaculum soleae UCD-KL19.</title>
        <authorList>
            <person name="Eisen J.A."/>
            <person name="Coil D.A."/>
            <person name="Lujan K.M."/>
        </authorList>
    </citation>
    <scope>NUCLEOTIDE SEQUENCE [LARGE SCALE GENOMIC DNA]</scope>
    <source>
        <strain evidence="4 5">UCD-KL19</strain>
    </source>
</reference>
<dbReference type="InterPro" id="IPR036890">
    <property type="entry name" value="HATPase_C_sf"/>
</dbReference>